<dbReference type="GO" id="GO:0008017">
    <property type="term" value="F:microtubule binding"/>
    <property type="evidence" value="ECO:0007669"/>
    <property type="project" value="TreeGrafter"/>
</dbReference>
<evidence type="ECO:0000256" key="1">
    <source>
        <dbReference type="SAM" id="Coils"/>
    </source>
</evidence>
<gene>
    <name evidence="3" type="ORF">LY89DRAFT_442835</name>
</gene>
<dbReference type="RefSeq" id="XP_018074768.1">
    <property type="nucleotide sequence ID" value="XM_018207558.1"/>
</dbReference>
<keyword evidence="4" id="KW-1185">Reference proteome</keyword>
<proteinExistence type="predicted"/>
<feature type="compositionally biased region" description="Low complexity" evidence="2">
    <location>
        <begin position="476"/>
        <end position="491"/>
    </location>
</feature>
<dbReference type="OrthoDB" id="5395440at2759"/>
<feature type="compositionally biased region" description="Polar residues" evidence="2">
    <location>
        <begin position="440"/>
        <end position="459"/>
    </location>
</feature>
<dbReference type="STRING" id="149040.A0A194XJT0"/>
<feature type="region of interest" description="Disordered" evidence="2">
    <location>
        <begin position="192"/>
        <end position="277"/>
    </location>
</feature>
<reference evidence="3 4" key="1">
    <citation type="submission" date="2015-10" db="EMBL/GenBank/DDBJ databases">
        <title>Full genome of DAOMC 229536 Phialocephala scopiformis, a fungal endophyte of spruce producing the potent anti-insectan compound rugulosin.</title>
        <authorList>
            <consortium name="DOE Joint Genome Institute"/>
            <person name="Walker A.K."/>
            <person name="Frasz S.L."/>
            <person name="Seifert K.A."/>
            <person name="Miller J.D."/>
            <person name="Mondo S.J."/>
            <person name="Labutti K."/>
            <person name="Lipzen A."/>
            <person name="Dockter R."/>
            <person name="Kennedy M."/>
            <person name="Grigoriev I.V."/>
            <person name="Spatafora J.W."/>
        </authorList>
    </citation>
    <scope>NUCLEOTIDE SEQUENCE [LARGE SCALE GENOMIC DNA]</scope>
    <source>
        <strain evidence="3 4">CBS 120377</strain>
    </source>
</reference>
<dbReference type="InParanoid" id="A0A194XJT0"/>
<evidence type="ECO:0000313" key="3">
    <source>
        <dbReference type="EMBL" id="KUJ20413.1"/>
    </source>
</evidence>
<dbReference type="PANTHER" id="PTHR18947">
    <property type="entry name" value="HOOK PROTEINS"/>
    <property type="match status" value="1"/>
</dbReference>
<feature type="compositionally biased region" description="Polar residues" evidence="2">
    <location>
        <begin position="817"/>
        <end position="836"/>
    </location>
</feature>
<feature type="compositionally biased region" description="Basic residues" evidence="2">
    <location>
        <begin position="46"/>
        <end position="71"/>
    </location>
</feature>
<accession>A0A194XJT0</accession>
<evidence type="ECO:0000256" key="2">
    <source>
        <dbReference type="SAM" id="MobiDB-lite"/>
    </source>
</evidence>
<name>A0A194XJT0_MOLSC</name>
<dbReference type="GO" id="GO:0051959">
    <property type="term" value="F:dynein light intermediate chain binding"/>
    <property type="evidence" value="ECO:0007669"/>
    <property type="project" value="TreeGrafter"/>
</dbReference>
<dbReference type="GO" id="GO:0005815">
    <property type="term" value="C:microtubule organizing center"/>
    <property type="evidence" value="ECO:0007669"/>
    <property type="project" value="TreeGrafter"/>
</dbReference>
<evidence type="ECO:0000313" key="4">
    <source>
        <dbReference type="Proteomes" id="UP000070700"/>
    </source>
</evidence>
<dbReference type="AlphaFoldDB" id="A0A194XJT0"/>
<feature type="region of interest" description="Disordered" evidence="2">
    <location>
        <begin position="419"/>
        <end position="513"/>
    </location>
</feature>
<dbReference type="GO" id="GO:0031122">
    <property type="term" value="P:cytoplasmic microtubule organization"/>
    <property type="evidence" value="ECO:0007669"/>
    <property type="project" value="TreeGrafter"/>
</dbReference>
<dbReference type="PANTHER" id="PTHR18947:SF28">
    <property type="entry name" value="GIRDIN, ISOFORM A"/>
    <property type="match status" value="1"/>
</dbReference>
<keyword evidence="1" id="KW-0175">Coiled coil</keyword>
<feature type="compositionally biased region" description="Low complexity" evidence="2">
    <location>
        <begin position="110"/>
        <end position="120"/>
    </location>
</feature>
<dbReference type="GO" id="GO:0030705">
    <property type="term" value="P:cytoskeleton-dependent intracellular transport"/>
    <property type="evidence" value="ECO:0007669"/>
    <property type="project" value="TreeGrafter"/>
</dbReference>
<feature type="compositionally biased region" description="Basic and acidic residues" evidence="2">
    <location>
        <begin position="613"/>
        <end position="622"/>
    </location>
</feature>
<feature type="region of interest" description="Disordered" evidence="2">
    <location>
        <begin position="817"/>
        <end position="838"/>
    </location>
</feature>
<organism evidence="3 4">
    <name type="scientific">Mollisia scopiformis</name>
    <name type="common">Conifer needle endophyte fungus</name>
    <name type="synonym">Phialocephala scopiformis</name>
    <dbReference type="NCBI Taxonomy" id="149040"/>
    <lineage>
        <taxon>Eukaryota</taxon>
        <taxon>Fungi</taxon>
        <taxon>Dikarya</taxon>
        <taxon>Ascomycota</taxon>
        <taxon>Pezizomycotina</taxon>
        <taxon>Leotiomycetes</taxon>
        <taxon>Helotiales</taxon>
        <taxon>Mollisiaceae</taxon>
        <taxon>Mollisia</taxon>
    </lineage>
</organism>
<feature type="compositionally biased region" description="Polar residues" evidence="2">
    <location>
        <begin position="497"/>
        <end position="513"/>
    </location>
</feature>
<feature type="coiled-coil region" evidence="1">
    <location>
        <begin position="551"/>
        <end position="585"/>
    </location>
</feature>
<dbReference type="KEGG" id="psco:LY89DRAFT_442835"/>
<feature type="region of interest" description="Disordered" evidence="2">
    <location>
        <begin position="585"/>
        <end position="622"/>
    </location>
</feature>
<dbReference type="EMBL" id="KQ947409">
    <property type="protein sequence ID" value="KUJ20413.1"/>
    <property type="molecule type" value="Genomic_DNA"/>
</dbReference>
<feature type="region of interest" description="Disordered" evidence="2">
    <location>
        <begin position="25"/>
        <end position="71"/>
    </location>
</feature>
<dbReference type="Proteomes" id="UP000070700">
    <property type="component" value="Unassembled WGS sequence"/>
</dbReference>
<feature type="compositionally biased region" description="Polar residues" evidence="2">
    <location>
        <begin position="585"/>
        <end position="609"/>
    </location>
</feature>
<feature type="coiled-coil region" evidence="1">
    <location>
        <begin position="840"/>
        <end position="923"/>
    </location>
</feature>
<feature type="region of interest" description="Disordered" evidence="2">
    <location>
        <begin position="101"/>
        <end position="136"/>
    </location>
</feature>
<protein>
    <submittedName>
        <fullName evidence="3">Uncharacterized protein</fullName>
    </submittedName>
</protein>
<dbReference type="GeneID" id="28817284"/>
<dbReference type="GO" id="GO:0005737">
    <property type="term" value="C:cytoplasm"/>
    <property type="evidence" value="ECO:0007669"/>
    <property type="project" value="TreeGrafter"/>
</dbReference>
<sequence length="926" mass="102603">MFLHLRTTVPILRCGCAWSLVSTRPKARQNLDHRRPSESPSPGRPCLHRSRQTLRAHRRRTHTHFAPRRLRNPLPPLLSPIGISSVFHASACPVRGFSTHPQRELTAAHSSSRSTSPPSTRKIEEGVSEPTTSRGRTGTRIALIFGNSHCDPLTQTLSSDLPVSSIISNCSPTCQCLVCLPAKQIIMAAVARSRSRSRGNINPSVPISDTPYASDPSELLLSSIHPPGQPLPDHANEHTRTRLPSISLRTRAETISSVSSTSSSPVRRKPLPATASPLATRFSSGEHLTGRLKLPDQPFVRPYSVDSPTLHEFPPTSSVPYNPAVDTEQSLWRPDVHQDALTSEFFSDPVSPHRATFSQQTASHPSSPNLIVPLQTRSTATPLSKHARLTSESTLTTASESITPWFSDTSSTTYSNSTMSIFSPKPTPPHNLNGPHVASRSYSNESNDSNTTIQKSQPKSPGASKLGSFFGWGGNSPTSSTTTFSEKSFSPIPSPGPSENTLISADASRTASSKNIPSAIDVPKANAEAGSYFGSAYLQLPLATPTTPVQVEEMEKELKDISSELASSIRREMDLEDLVERLQAEAQNPPSSAGKRTSDYFSDSGTSSVKYGGEPDSRQDELDRAIRKTEQEKAQIRLELTGKVQDERTRRKHLEAQIRNLEEKASQVDLASINSMDANGRVRDLEATCEDLRRRLAEEKQVKDNFEDLLTALKSELLTSHNERDNLRDEIVPQLRARVEGLEAQAAEHEQLAYEQSKMQQELQTLKNENQTLINAQRLQMEMQRQMKKFNTIVEESAAPTPTRSSIGLMRSNSVAQSNVSRAKSGSLSRSASVKTAESRDALAERVKDVEAQRDALHRALKSLLERQEYQNRENQKRIRQLEMERDRALTNSPKRLSYDKEVANLRDEINTLRRRADEAIEQKWQ</sequence>